<evidence type="ECO:0000256" key="5">
    <source>
        <dbReference type="RuleBase" id="RU365068"/>
    </source>
</evidence>
<accession>A0AAW1CJU5</accession>
<feature type="region of interest" description="Disordered" evidence="6">
    <location>
        <begin position="263"/>
        <end position="287"/>
    </location>
</feature>
<evidence type="ECO:0000259" key="7">
    <source>
        <dbReference type="PROSITE" id="PS51194"/>
    </source>
</evidence>
<dbReference type="InterPro" id="IPR027417">
    <property type="entry name" value="P-loop_NTPase"/>
</dbReference>
<gene>
    <name evidence="8" type="ORF">O3M35_013209</name>
</gene>
<comment type="domain">
    <text evidence="5">The Q motif is unique to and characteristic of the DEAD box family of RNA helicases and controls ATP binding and hydrolysis.</text>
</comment>
<evidence type="ECO:0000256" key="2">
    <source>
        <dbReference type="ARBA" id="ARBA00022801"/>
    </source>
</evidence>
<dbReference type="Proteomes" id="UP001461498">
    <property type="component" value="Unassembled WGS sequence"/>
</dbReference>
<dbReference type="Gene3D" id="3.40.50.300">
    <property type="entry name" value="P-loop containing nucleotide triphosphate hydrolases"/>
    <property type="match status" value="1"/>
</dbReference>
<dbReference type="Pfam" id="PF00271">
    <property type="entry name" value="Helicase_C"/>
    <property type="match status" value="1"/>
</dbReference>
<keyword evidence="3 5" id="KW-0067">ATP-binding</keyword>
<evidence type="ECO:0000313" key="9">
    <source>
        <dbReference type="Proteomes" id="UP001461498"/>
    </source>
</evidence>
<keyword evidence="1 5" id="KW-0547">Nucleotide-binding</keyword>
<evidence type="ECO:0000313" key="8">
    <source>
        <dbReference type="EMBL" id="KAK9496515.1"/>
    </source>
</evidence>
<dbReference type="SUPFAM" id="SSF52540">
    <property type="entry name" value="P-loop containing nucleoside triphosphate hydrolases"/>
    <property type="match status" value="1"/>
</dbReference>
<dbReference type="PROSITE" id="PS51194">
    <property type="entry name" value="HELICASE_CTER"/>
    <property type="match status" value="1"/>
</dbReference>
<reference evidence="8 9" key="1">
    <citation type="submission" date="2022-12" db="EMBL/GenBank/DDBJ databases">
        <title>Chromosome-level genome assembly of true bugs.</title>
        <authorList>
            <person name="Ma L."/>
            <person name="Li H."/>
        </authorList>
    </citation>
    <scope>NUCLEOTIDE SEQUENCE [LARGE SCALE GENOMIC DNA]</scope>
    <source>
        <strain evidence="8">Lab_2022b</strain>
    </source>
</reference>
<dbReference type="EC" id="3.6.4.13" evidence="5"/>
<dbReference type="InterPro" id="IPR001650">
    <property type="entry name" value="Helicase_C-like"/>
</dbReference>
<keyword evidence="5" id="KW-0347">Helicase</keyword>
<dbReference type="GO" id="GO:0016787">
    <property type="term" value="F:hydrolase activity"/>
    <property type="evidence" value="ECO:0007669"/>
    <property type="project" value="UniProtKB-KW"/>
</dbReference>
<evidence type="ECO:0000256" key="6">
    <source>
        <dbReference type="SAM" id="MobiDB-lite"/>
    </source>
</evidence>
<dbReference type="AlphaFoldDB" id="A0AAW1CJU5"/>
<protein>
    <recommendedName>
        <fullName evidence="5">ATP-dependent RNA helicase</fullName>
        <ecNumber evidence="5">3.6.4.13</ecNumber>
    </recommendedName>
</protein>
<comment type="catalytic activity">
    <reaction evidence="5">
        <text>ATP + H2O = ADP + phosphate + H(+)</text>
        <dbReference type="Rhea" id="RHEA:13065"/>
        <dbReference type="ChEBI" id="CHEBI:15377"/>
        <dbReference type="ChEBI" id="CHEBI:15378"/>
        <dbReference type="ChEBI" id="CHEBI:30616"/>
        <dbReference type="ChEBI" id="CHEBI:43474"/>
        <dbReference type="ChEBI" id="CHEBI:456216"/>
        <dbReference type="EC" id="3.6.4.13"/>
    </reaction>
</comment>
<comment type="caution">
    <text evidence="8">The sequence shown here is derived from an EMBL/GenBank/DDBJ whole genome shotgun (WGS) entry which is preliminary data.</text>
</comment>
<name>A0AAW1CJU5_9HEMI</name>
<comment type="function">
    <text evidence="5">RNA helicase.</text>
</comment>
<dbReference type="SMART" id="SM00490">
    <property type="entry name" value="HELICc"/>
    <property type="match status" value="1"/>
</dbReference>
<evidence type="ECO:0000256" key="3">
    <source>
        <dbReference type="ARBA" id="ARBA00022840"/>
    </source>
</evidence>
<feature type="domain" description="Helicase C-terminal" evidence="7">
    <location>
        <begin position="82"/>
        <end position="243"/>
    </location>
</feature>
<dbReference type="CDD" id="cd18787">
    <property type="entry name" value="SF2_C_DEAD"/>
    <property type="match status" value="1"/>
</dbReference>
<dbReference type="GO" id="GO:0005524">
    <property type="term" value="F:ATP binding"/>
    <property type="evidence" value="ECO:0007669"/>
    <property type="project" value="UniProtKB-UniRule"/>
</dbReference>
<keyword evidence="2 5" id="KW-0378">Hydrolase</keyword>
<dbReference type="EMBL" id="JAPXFL010000075">
    <property type="protein sequence ID" value="KAK9496515.1"/>
    <property type="molecule type" value="Genomic_DNA"/>
</dbReference>
<dbReference type="GO" id="GO:0003723">
    <property type="term" value="F:RNA binding"/>
    <property type="evidence" value="ECO:0007669"/>
    <property type="project" value="UniProtKB-UniRule"/>
</dbReference>
<sequence length="287" mass="32927">MMENVQNDWLFYLQKHLDNQPISHLTLNHRINKISKYQKLLFSATLSTDAERLKKLNLFQPVLFAAMKHNQDTPSKFVMPEQLKQYYLIVEPYLKPAVIAELISGHKWRRVLCFCKSAVEADRLSNLISQLCPDIKVRDISSKIPNRVQLIHEFSVGHIDLLICTDIMGRGIDIPNVRHVISYDPAKHFKGYVHRAGRTARAGTEGTVLTLLSNDQANSFIQTLRHNNKVNINELELSELALEKKSKLMEKILQCFHGSTKASNTYTNSNKSKAKNRRPQIKQSIVL</sequence>
<keyword evidence="4 5" id="KW-0694">RNA-binding</keyword>
<organism evidence="8 9">
    <name type="scientific">Rhynocoris fuscipes</name>
    <dbReference type="NCBI Taxonomy" id="488301"/>
    <lineage>
        <taxon>Eukaryota</taxon>
        <taxon>Metazoa</taxon>
        <taxon>Ecdysozoa</taxon>
        <taxon>Arthropoda</taxon>
        <taxon>Hexapoda</taxon>
        <taxon>Insecta</taxon>
        <taxon>Pterygota</taxon>
        <taxon>Neoptera</taxon>
        <taxon>Paraneoptera</taxon>
        <taxon>Hemiptera</taxon>
        <taxon>Heteroptera</taxon>
        <taxon>Panheteroptera</taxon>
        <taxon>Cimicomorpha</taxon>
        <taxon>Reduviidae</taxon>
        <taxon>Harpactorinae</taxon>
        <taxon>Harpactorini</taxon>
        <taxon>Rhynocoris</taxon>
    </lineage>
</organism>
<evidence type="ECO:0000256" key="4">
    <source>
        <dbReference type="ARBA" id="ARBA00022884"/>
    </source>
</evidence>
<evidence type="ECO:0000256" key="1">
    <source>
        <dbReference type="ARBA" id="ARBA00022741"/>
    </source>
</evidence>
<keyword evidence="9" id="KW-1185">Reference proteome</keyword>
<dbReference type="PANTHER" id="PTHR24031">
    <property type="entry name" value="RNA HELICASE"/>
    <property type="match status" value="1"/>
</dbReference>
<dbReference type="GO" id="GO:0003724">
    <property type="term" value="F:RNA helicase activity"/>
    <property type="evidence" value="ECO:0007669"/>
    <property type="project" value="UniProtKB-EC"/>
</dbReference>
<proteinExistence type="inferred from homology"/>
<comment type="similarity">
    <text evidence="5">Belongs to the DEAD box helicase family.</text>
</comment>